<dbReference type="PANTHER" id="PTHR21599">
    <property type="entry name" value="GLYCERATE KINASE"/>
    <property type="match status" value="1"/>
</dbReference>
<evidence type="ECO:0000256" key="2">
    <source>
        <dbReference type="ARBA" id="ARBA00022679"/>
    </source>
</evidence>
<keyword evidence="3 4" id="KW-0418">Kinase</keyword>
<organism evidence="5 6">
    <name type="scientific">Halalkalibacillus sediminis</name>
    <dbReference type="NCBI Taxonomy" id="2018042"/>
    <lineage>
        <taxon>Bacteria</taxon>
        <taxon>Bacillati</taxon>
        <taxon>Bacillota</taxon>
        <taxon>Bacilli</taxon>
        <taxon>Bacillales</taxon>
        <taxon>Bacillaceae</taxon>
        <taxon>Halalkalibacillus</taxon>
    </lineage>
</organism>
<dbReference type="Proteomes" id="UP000243524">
    <property type="component" value="Unassembled WGS sequence"/>
</dbReference>
<keyword evidence="2 4" id="KW-0808">Transferase</keyword>
<dbReference type="Gene3D" id="3.90.1510.10">
    <property type="entry name" value="Glycerate kinase, domain 2"/>
    <property type="match status" value="1"/>
</dbReference>
<evidence type="ECO:0000313" key="6">
    <source>
        <dbReference type="Proteomes" id="UP000243524"/>
    </source>
</evidence>
<evidence type="ECO:0000256" key="4">
    <source>
        <dbReference type="PIRNR" id="PIRNR006078"/>
    </source>
</evidence>
<comment type="caution">
    <text evidence="5">The sequence shown here is derived from an EMBL/GenBank/DDBJ whole genome shotgun (WGS) entry which is preliminary data.</text>
</comment>
<reference evidence="5 6" key="1">
    <citation type="submission" date="2017-06" db="EMBL/GenBank/DDBJ databases">
        <title>the draft geome sequence of Illustriluteabacillus marina B3227.</title>
        <authorList>
            <person name="He R.-H."/>
            <person name="Du Z.-J."/>
        </authorList>
    </citation>
    <scope>NUCLEOTIDE SEQUENCE [LARGE SCALE GENOMIC DNA]</scope>
    <source>
        <strain evidence="5 6">B3227</strain>
    </source>
</reference>
<name>A0A2I0QRX1_9BACI</name>
<proteinExistence type="inferred from homology"/>
<keyword evidence="6" id="KW-1185">Reference proteome</keyword>
<evidence type="ECO:0000256" key="3">
    <source>
        <dbReference type="ARBA" id="ARBA00022777"/>
    </source>
</evidence>
<protein>
    <submittedName>
        <fullName evidence="5">Glycerate kinase</fullName>
    </submittedName>
</protein>
<dbReference type="RefSeq" id="WP_101331890.1">
    <property type="nucleotide sequence ID" value="NZ_PJNH01000003.1"/>
</dbReference>
<sequence>MITICPDSFKGSISAKKAAQVMEKACKQVLPVEEVVTKPMADGGEGTVDALIFATKSKRFHKEVTGPFGEKVQALYGWNDATKTAYIEIAEVAGLVSIPVEKRDPMKTTSYGLGELIIHALDNKAERVIVGLGGSATNDGGLGMLQALGAKFFSQQKLIGRGFGEDLLNVEEADLSGLDRRLQHTEISVATDVTNPLCGPEGASYIFGPQKGASSNEIAQLDDALNKFAEMVEKKSGHEYSNAAGSGAAGGLGFALLVAGGKLVSGAELVSEIIKLEEEIMKSELVLTGEGQSDRQTLFGKAPGYVAGLANKHDVPVVVISGGIDDEDQELNKHFSGVFSIMERPMSVEESMERAEELLFNQTVRVLQFYKYLKN</sequence>
<evidence type="ECO:0000256" key="1">
    <source>
        <dbReference type="ARBA" id="ARBA00006284"/>
    </source>
</evidence>
<gene>
    <name evidence="5" type="ORF">CEY16_10085</name>
</gene>
<dbReference type="OrthoDB" id="9774290at2"/>
<dbReference type="PANTHER" id="PTHR21599:SF0">
    <property type="entry name" value="GLYCERATE KINASE"/>
    <property type="match status" value="1"/>
</dbReference>
<dbReference type="GO" id="GO:0031388">
    <property type="term" value="P:organic acid phosphorylation"/>
    <property type="evidence" value="ECO:0007669"/>
    <property type="project" value="UniProtKB-UniRule"/>
</dbReference>
<evidence type="ECO:0000313" key="5">
    <source>
        <dbReference type="EMBL" id="PKR77087.1"/>
    </source>
</evidence>
<dbReference type="SUPFAM" id="SSF110738">
    <property type="entry name" value="Glycerate kinase I"/>
    <property type="match status" value="1"/>
</dbReference>
<dbReference type="InterPro" id="IPR004381">
    <property type="entry name" value="Glycerate_kinase"/>
</dbReference>
<dbReference type="Gene3D" id="3.40.50.10350">
    <property type="entry name" value="Glycerate kinase, domain 1"/>
    <property type="match status" value="1"/>
</dbReference>
<dbReference type="InterPro" id="IPR036129">
    <property type="entry name" value="Glycerate_kinase_sf"/>
</dbReference>
<comment type="similarity">
    <text evidence="1 4">Belongs to the glycerate kinase type-1 family.</text>
</comment>
<dbReference type="EMBL" id="PJNH01000003">
    <property type="protein sequence ID" value="PKR77087.1"/>
    <property type="molecule type" value="Genomic_DNA"/>
</dbReference>
<dbReference type="Pfam" id="PF02595">
    <property type="entry name" value="Gly_kinase"/>
    <property type="match status" value="1"/>
</dbReference>
<dbReference type="InterPro" id="IPR018193">
    <property type="entry name" value="Glyc_kinase_flavodox-like_fold"/>
</dbReference>
<dbReference type="AlphaFoldDB" id="A0A2I0QRX1"/>
<dbReference type="PIRSF" id="PIRSF006078">
    <property type="entry name" value="GlxK"/>
    <property type="match status" value="1"/>
</dbReference>
<dbReference type="NCBIfam" id="TIGR00045">
    <property type="entry name" value="glycerate kinase"/>
    <property type="match status" value="1"/>
</dbReference>
<accession>A0A2I0QRX1</accession>
<dbReference type="GO" id="GO:0008887">
    <property type="term" value="F:glycerate kinase activity"/>
    <property type="evidence" value="ECO:0007669"/>
    <property type="project" value="UniProtKB-UniRule"/>
</dbReference>
<dbReference type="InterPro" id="IPR018197">
    <property type="entry name" value="Glycerate_kinase_RE-like"/>
</dbReference>